<dbReference type="Pfam" id="PF01844">
    <property type="entry name" value="HNH"/>
    <property type="match status" value="1"/>
</dbReference>
<accession>A0A2A4AJX2</accession>
<name>A0A2A4AJX2_9CORY</name>
<evidence type="ECO:0000313" key="2">
    <source>
        <dbReference type="EMBL" id="PCC82580.1"/>
    </source>
</evidence>
<evidence type="ECO:0000313" key="3">
    <source>
        <dbReference type="Proteomes" id="UP000218690"/>
    </source>
</evidence>
<dbReference type="Gene3D" id="1.10.30.50">
    <property type="match status" value="1"/>
</dbReference>
<dbReference type="EMBL" id="NWBP01000023">
    <property type="protein sequence ID" value="PCC82580.1"/>
    <property type="molecule type" value="Genomic_DNA"/>
</dbReference>
<dbReference type="Proteomes" id="UP000218690">
    <property type="component" value="Unassembled WGS sequence"/>
</dbReference>
<proteinExistence type="predicted"/>
<comment type="caution">
    <text evidence="2">The sequence shown here is derived from an EMBL/GenBank/DDBJ whole genome shotgun (WGS) entry which is preliminary data.</text>
</comment>
<dbReference type="GO" id="GO:0008270">
    <property type="term" value="F:zinc ion binding"/>
    <property type="evidence" value="ECO:0007669"/>
    <property type="project" value="InterPro"/>
</dbReference>
<feature type="domain" description="HNH nuclease" evidence="1">
    <location>
        <begin position="257"/>
        <end position="309"/>
    </location>
</feature>
<organism evidence="2 3">
    <name type="scientific">Corynebacterium accolens</name>
    <dbReference type="NCBI Taxonomy" id="38284"/>
    <lineage>
        <taxon>Bacteria</taxon>
        <taxon>Bacillati</taxon>
        <taxon>Actinomycetota</taxon>
        <taxon>Actinomycetes</taxon>
        <taxon>Mycobacteriales</taxon>
        <taxon>Corynebacteriaceae</taxon>
        <taxon>Corynebacterium</taxon>
    </lineage>
</organism>
<gene>
    <name evidence="2" type="ORF">COM45_07045</name>
</gene>
<evidence type="ECO:0000259" key="1">
    <source>
        <dbReference type="SMART" id="SM00507"/>
    </source>
</evidence>
<dbReference type="InterPro" id="IPR002711">
    <property type="entry name" value="HNH"/>
</dbReference>
<dbReference type="InterPro" id="IPR003615">
    <property type="entry name" value="HNH_nuc"/>
</dbReference>
<dbReference type="SMART" id="SM00507">
    <property type="entry name" value="HNHc"/>
    <property type="match status" value="1"/>
</dbReference>
<dbReference type="GO" id="GO:0004519">
    <property type="term" value="F:endonuclease activity"/>
    <property type="evidence" value="ECO:0007669"/>
    <property type="project" value="InterPro"/>
</dbReference>
<dbReference type="CDD" id="cd00085">
    <property type="entry name" value="HNHc"/>
    <property type="match status" value="1"/>
</dbReference>
<dbReference type="AlphaFoldDB" id="A0A2A4AJX2"/>
<sequence>MTTTHPPLIAALRLDVTSLEPIAGLDVRALTRMGVSRVDATMAVRLAEVYYGKTHATRLQAAARANAQSQGHSLRVLEKIEGKLAKVRNSWQIRARLCATPEHLIDATARKLIKKPPRKPRASFSHGANGWMRLAITTDKPWLKDALQRITGLSDSVTPSESAILRGFEKLGRGEASLSDVAPAPARVANVIITLDELTQIAQGAGEEIQLRATDGTVRNGADFVTERLAQQGLATLVHPRHGPVNQYRMQRFANAKQRDMALSTFPQCAHPGCTIPGTDCQADHITPWKSGGETNAGNLLPLCRYHNGLKAEHATYRRTKQGVMFIPPFADPIACRVD</sequence>
<protein>
    <recommendedName>
        <fullName evidence="1">HNH nuclease domain-containing protein</fullName>
    </recommendedName>
</protein>
<dbReference type="GO" id="GO:0003676">
    <property type="term" value="F:nucleic acid binding"/>
    <property type="evidence" value="ECO:0007669"/>
    <property type="project" value="InterPro"/>
</dbReference>
<reference evidence="2 3" key="1">
    <citation type="submission" date="2017-09" db="EMBL/GenBank/DDBJ databases">
        <title>Draft Genome Sequence of Corynebacterium accolens AH4003.</title>
        <authorList>
            <person name="Chen Y."/>
            <person name="Oosthuysen W.F."/>
            <person name="Kelley S."/>
            <person name="Horswill A."/>
        </authorList>
    </citation>
    <scope>NUCLEOTIDE SEQUENCE [LARGE SCALE GENOMIC DNA]</scope>
    <source>
        <strain evidence="2 3">AH4003</strain>
    </source>
</reference>